<dbReference type="RefSeq" id="WP_132324023.1">
    <property type="nucleotide sequence ID" value="NZ_FWZT01000025.1"/>
</dbReference>
<dbReference type="InterPro" id="IPR011990">
    <property type="entry name" value="TPR-like_helical_dom_sf"/>
</dbReference>
<reference evidence="3" key="1">
    <citation type="submission" date="2017-04" db="EMBL/GenBank/DDBJ databases">
        <authorList>
            <person name="Varghese N."/>
            <person name="Submissions S."/>
        </authorList>
    </citation>
    <scope>NUCLEOTIDE SEQUENCE [LARGE SCALE GENOMIC DNA]</scope>
    <source>
        <strain evidence="3">RKEM611</strain>
    </source>
</reference>
<dbReference type="Gene3D" id="1.25.40.10">
    <property type="entry name" value="Tetratricopeptide repeat domain"/>
    <property type="match status" value="2"/>
</dbReference>
<keyword evidence="1" id="KW-0802">TPR repeat</keyword>
<sequence length="758" mass="88865">MKYLLFYILMLTPELLFARGKALKDRSIDEILSQYMIVGDFSAKASLRDNSQEIFWRYPIKLARVNFPIALIDPNDKDFPKEFPRTDGHGRAIEHLNRGRVLFLKGEYEEARKTWLGGRARYGTSYDYHRRNDYFIANSFLFEAMARLKSHNYNYDHEDVRGWFVNASTFFSWSYGVKKDIPDPVLDQVAPKAFYNLSAIYFTYERWAAAFGSVDDGFAYLRRTGRKEYRTQFRRMKAELFIRNRDYLSAVQQLDIALRQDRDVEQAALIFARIGDIYFDLNNFELAEDMYSLAIRLDHRRDKIRPWQFILRGECLFWLGKFDEAIKMMNYGLASLSSTKVVKDLPFEFQALASIRIADSYLALGKIEDAKLAYYRHIREFRAHETLHVAKLREACLELPFYQGNNIEHSRKVLNQLKEETTLPIVAQELVWTCEMASYAQHDRSPQLVERVRNFYSRYPRSEFLKSLVEPVRDIQARNIESYFDAGDIYGAVGFFEQGRRTLFPKVPDKYKKSLFEAYVDMSRSEPAKEFYDGYKAQNDAQFIRKAVMLSEVTPPNGNDKWANESQQIGEQLQKRDWTIPFTKGTHLYIDRILSAPGGPDHYLWIYDLASTWVEENFGVACDIIYPVLQRLGDERSHFSEATFKNKSKDFIATYLEDMLKYETFCAYSVLEFELELFKSDPTMLGKAYLNRGYLPVNNVTAALFYSLAEMNYDQGDKAVARALWQKIVKDGDDALPEVRYARSRLDTRRTELEKLWE</sequence>
<dbReference type="AlphaFoldDB" id="A0A1Y6CJW0"/>
<dbReference type="SUPFAM" id="SSF48452">
    <property type="entry name" value="TPR-like"/>
    <property type="match status" value="2"/>
</dbReference>
<evidence type="ECO:0000313" key="2">
    <source>
        <dbReference type="EMBL" id="SMF69638.1"/>
    </source>
</evidence>
<dbReference type="Pfam" id="PF13432">
    <property type="entry name" value="TPR_16"/>
    <property type="match status" value="1"/>
</dbReference>
<dbReference type="SMART" id="SM00028">
    <property type="entry name" value="TPR"/>
    <property type="match status" value="5"/>
</dbReference>
<dbReference type="InterPro" id="IPR019734">
    <property type="entry name" value="TPR_rpt"/>
</dbReference>
<organism evidence="2 3">
    <name type="scientific">Pseudobacteriovorax antillogorgiicola</name>
    <dbReference type="NCBI Taxonomy" id="1513793"/>
    <lineage>
        <taxon>Bacteria</taxon>
        <taxon>Pseudomonadati</taxon>
        <taxon>Bdellovibrionota</taxon>
        <taxon>Oligoflexia</taxon>
        <taxon>Oligoflexales</taxon>
        <taxon>Pseudobacteriovoracaceae</taxon>
        <taxon>Pseudobacteriovorax</taxon>
    </lineage>
</organism>
<dbReference type="Proteomes" id="UP000192907">
    <property type="component" value="Unassembled WGS sequence"/>
</dbReference>
<keyword evidence="3" id="KW-1185">Reference proteome</keyword>
<dbReference type="OrthoDB" id="9814448at2"/>
<dbReference type="EMBL" id="FWZT01000025">
    <property type="protein sequence ID" value="SMF69638.1"/>
    <property type="molecule type" value="Genomic_DNA"/>
</dbReference>
<feature type="repeat" description="TPR" evidence="1">
    <location>
        <begin position="268"/>
        <end position="301"/>
    </location>
</feature>
<evidence type="ECO:0000256" key="1">
    <source>
        <dbReference type="PROSITE-ProRule" id="PRU00339"/>
    </source>
</evidence>
<name>A0A1Y6CJW0_9BACT</name>
<dbReference type="STRING" id="1513793.SAMN06296036_12533"/>
<evidence type="ECO:0000313" key="3">
    <source>
        <dbReference type="Proteomes" id="UP000192907"/>
    </source>
</evidence>
<accession>A0A1Y6CJW0</accession>
<proteinExistence type="predicted"/>
<dbReference type="PROSITE" id="PS50005">
    <property type="entry name" value="TPR"/>
    <property type="match status" value="1"/>
</dbReference>
<protein>
    <submittedName>
        <fullName evidence="2">Uncharacterized protein</fullName>
    </submittedName>
</protein>
<gene>
    <name evidence="2" type="ORF">SAMN06296036_12533</name>
</gene>